<evidence type="ECO:0000256" key="2">
    <source>
        <dbReference type="ARBA" id="ARBA00005648"/>
    </source>
</evidence>
<keyword evidence="4 7" id="KW-0931">ER-Golgi transport</keyword>
<dbReference type="GO" id="GO:0006890">
    <property type="term" value="P:retrograde vesicle-mediated transport, Golgi to endoplasmic reticulum"/>
    <property type="evidence" value="ECO:0007669"/>
    <property type="project" value="TreeGrafter"/>
</dbReference>
<dbReference type="Ensembl" id="ENSAMXT00005036713.1">
    <property type="protein sequence ID" value="ENSAMXP00005033614.1"/>
    <property type="gene ID" value="ENSAMXG00005016254.1"/>
</dbReference>
<dbReference type="InterPro" id="IPR039542">
    <property type="entry name" value="Erv_N"/>
</dbReference>
<evidence type="ECO:0000256" key="6">
    <source>
        <dbReference type="ARBA" id="ARBA00023136"/>
    </source>
</evidence>
<dbReference type="GO" id="GO:0033116">
    <property type="term" value="C:endoplasmic reticulum-Golgi intermediate compartment membrane"/>
    <property type="evidence" value="ECO:0007669"/>
    <property type="project" value="UniProtKB-SubCell"/>
</dbReference>
<dbReference type="Proteomes" id="UP000694621">
    <property type="component" value="Unplaced"/>
</dbReference>
<protein>
    <recommendedName>
        <fullName evidence="7">Endoplasmic reticulum-Golgi intermediate compartment protein</fullName>
    </recommendedName>
</protein>
<evidence type="ECO:0000256" key="7">
    <source>
        <dbReference type="RuleBase" id="RU369013"/>
    </source>
</evidence>
<dbReference type="PANTHER" id="PTHR10984">
    <property type="entry name" value="ENDOPLASMIC RETICULUM-GOLGI INTERMEDIATE COMPARTMENT PROTEIN"/>
    <property type="match status" value="1"/>
</dbReference>
<dbReference type="GO" id="GO:0000139">
    <property type="term" value="C:Golgi membrane"/>
    <property type="evidence" value="ECO:0007669"/>
    <property type="project" value="UniProtKB-SubCell"/>
</dbReference>
<evidence type="ECO:0000256" key="3">
    <source>
        <dbReference type="ARBA" id="ARBA00022692"/>
    </source>
</evidence>
<evidence type="ECO:0000256" key="5">
    <source>
        <dbReference type="ARBA" id="ARBA00022989"/>
    </source>
</evidence>
<evidence type="ECO:0000259" key="9">
    <source>
        <dbReference type="Pfam" id="PF13850"/>
    </source>
</evidence>
<comment type="caution">
    <text evidence="7">Lacks conserved residue(s) required for the propagation of feature annotation.</text>
</comment>
<organism evidence="10 11">
    <name type="scientific">Astyanax mexicanus</name>
    <name type="common">Blind cave fish</name>
    <name type="synonym">Astyanax fasciatus mexicanus</name>
    <dbReference type="NCBI Taxonomy" id="7994"/>
    <lineage>
        <taxon>Eukaryota</taxon>
        <taxon>Metazoa</taxon>
        <taxon>Chordata</taxon>
        <taxon>Craniata</taxon>
        <taxon>Vertebrata</taxon>
        <taxon>Euteleostomi</taxon>
        <taxon>Actinopterygii</taxon>
        <taxon>Neopterygii</taxon>
        <taxon>Teleostei</taxon>
        <taxon>Ostariophysi</taxon>
        <taxon>Characiformes</taxon>
        <taxon>Characoidei</taxon>
        <taxon>Acestrorhamphidae</taxon>
        <taxon>Acestrorhamphinae</taxon>
        <taxon>Astyanax</taxon>
    </lineage>
</organism>
<dbReference type="PANTHER" id="PTHR10984:SF30">
    <property type="entry name" value="ENDOPLASMIC RETICULUM-GOLGI INTERMEDIATE COMPARTMENT PROTEIN 2"/>
    <property type="match status" value="1"/>
</dbReference>
<comment type="function">
    <text evidence="7">Plays a role in transport between endoplasmic reticulum and Golgi.</text>
</comment>
<dbReference type="Pfam" id="PF13850">
    <property type="entry name" value="ERGIC_N"/>
    <property type="match status" value="1"/>
</dbReference>
<keyword evidence="7" id="KW-0333">Golgi apparatus</keyword>
<keyword evidence="6 7" id="KW-0472">Membrane</keyword>
<reference evidence="10" key="1">
    <citation type="submission" date="2025-08" db="UniProtKB">
        <authorList>
            <consortium name="Ensembl"/>
        </authorList>
    </citation>
    <scope>IDENTIFICATION</scope>
</reference>
<dbReference type="AlphaFoldDB" id="A0A8B9RCW5"/>
<keyword evidence="5 7" id="KW-1133">Transmembrane helix</keyword>
<dbReference type="GO" id="GO:0030134">
    <property type="term" value="C:COPII-coated ER to Golgi transport vesicle"/>
    <property type="evidence" value="ECO:0007669"/>
    <property type="project" value="TreeGrafter"/>
</dbReference>
<feature type="domain" description="Endoplasmic reticulum vesicle transporter N-terminal" evidence="9">
    <location>
        <begin position="13"/>
        <end position="98"/>
    </location>
</feature>
<evidence type="ECO:0000313" key="10">
    <source>
        <dbReference type="Ensembl" id="ENSAMXP00005033614.1"/>
    </source>
</evidence>
<comment type="similarity">
    <text evidence="2 7">Belongs to the ERGIC family.</text>
</comment>
<dbReference type="InterPro" id="IPR045888">
    <property type="entry name" value="Erv"/>
</dbReference>
<dbReference type="GO" id="GO:0005789">
    <property type="term" value="C:endoplasmic reticulum membrane"/>
    <property type="evidence" value="ECO:0007669"/>
    <property type="project" value="UniProtKB-SubCell"/>
</dbReference>
<proteinExistence type="inferred from homology"/>
<name>A0A8B9RCW5_ASTMX</name>
<sequence>MKRLNRKRALSLVKELDAFPKVPETYVETSALGGAVSLTVFMSMAILSILEFFVYQDTWMKYEYEVDKDFNSKLRINIDITIAMQCQMVGADVLDRANTMVSLKELIYEPVHYELNPQQRLWQKDRDMSYILHSLYYDMNDSLSRPPSACRIYGNFYVNKVEGNLHFTLGKALQLPDGHTHFGLLFLNNDFQNFSHRIDHLSFGEVVPGRINPLDATEKNTFKGNQQFQYFITIVPTRLQTSKLSLDAHQYSVTEQERVINHTASEHGASGIFVKYKLNPLMVRVSEEHMPLGNFLVRLCGIIGGIFSTSDLLHRLVGFCVDIVYCRFKLSSIMTDFMIITRISTVNMQYMLMLYIV</sequence>
<dbReference type="Pfam" id="PF07970">
    <property type="entry name" value="COPIIcoated_ERV"/>
    <property type="match status" value="1"/>
</dbReference>
<feature type="transmembrane region" description="Helical" evidence="7">
    <location>
        <begin position="31"/>
        <end position="54"/>
    </location>
</feature>
<accession>A0A8B9RCW5</accession>
<dbReference type="GO" id="GO:0006888">
    <property type="term" value="P:endoplasmic reticulum to Golgi vesicle-mediated transport"/>
    <property type="evidence" value="ECO:0007669"/>
    <property type="project" value="UniProtKB-UniRule"/>
</dbReference>
<keyword evidence="7" id="KW-0256">Endoplasmic reticulum</keyword>
<evidence type="ECO:0000256" key="4">
    <source>
        <dbReference type="ARBA" id="ARBA00022892"/>
    </source>
</evidence>
<feature type="domain" description="Endoplasmic reticulum vesicle transporter C-terminal" evidence="8">
    <location>
        <begin position="148"/>
        <end position="312"/>
    </location>
</feature>
<keyword evidence="3 7" id="KW-0812">Transmembrane</keyword>
<evidence type="ECO:0000256" key="1">
    <source>
        <dbReference type="ARBA" id="ARBA00004457"/>
    </source>
</evidence>
<comment type="subcellular location">
    <subcellularLocation>
        <location evidence="7">Endoplasmic reticulum membrane</location>
        <topology evidence="7">Multi-pass membrane protein</topology>
    </subcellularLocation>
    <subcellularLocation>
        <location evidence="1 7">Endoplasmic reticulum-Golgi intermediate compartment membrane</location>
        <topology evidence="1 7">Multi-pass membrane protein</topology>
    </subcellularLocation>
    <subcellularLocation>
        <location evidence="7">Golgi apparatus membrane</location>
        <topology evidence="7">Multi-pass membrane protein</topology>
    </subcellularLocation>
</comment>
<dbReference type="InterPro" id="IPR012936">
    <property type="entry name" value="Erv_C"/>
</dbReference>
<evidence type="ECO:0000313" key="11">
    <source>
        <dbReference type="Proteomes" id="UP000694621"/>
    </source>
</evidence>
<evidence type="ECO:0000259" key="8">
    <source>
        <dbReference type="Pfam" id="PF07970"/>
    </source>
</evidence>
<keyword evidence="7" id="KW-0813">Transport</keyword>